<keyword evidence="2" id="KW-0378">Hydrolase</keyword>
<organism evidence="2 3">
    <name type="scientific">Hymenobacter polaris</name>
    <dbReference type="NCBI Taxonomy" id="2682546"/>
    <lineage>
        <taxon>Bacteria</taxon>
        <taxon>Pseudomonadati</taxon>
        <taxon>Bacteroidota</taxon>
        <taxon>Cytophagia</taxon>
        <taxon>Cytophagales</taxon>
        <taxon>Hymenobacteraceae</taxon>
        <taxon>Hymenobacter</taxon>
    </lineage>
</organism>
<dbReference type="AlphaFoldDB" id="A0A7Y0AGL4"/>
<dbReference type="InterPro" id="IPR008969">
    <property type="entry name" value="CarboxyPept-like_regulatory"/>
</dbReference>
<dbReference type="EMBL" id="JABBGH010000003">
    <property type="protein sequence ID" value="NML66812.1"/>
    <property type="molecule type" value="Genomic_DNA"/>
</dbReference>
<dbReference type="RefSeq" id="WP_169532527.1">
    <property type="nucleotide sequence ID" value="NZ_JABBGH010000003.1"/>
</dbReference>
<name>A0A7Y0AGL4_9BACT</name>
<evidence type="ECO:0000313" key="2">
    <source>
        <dbReference type="EMBL" id="NML66812.1"/>
    </source>
</evidence>
<keyword evidence="2" id="KW-0121">Carboxypeptidase</keyword>
<keyword evidence="3" id="KW-1185">Reference proteome</keyword>
<feature type="signal peptide" evidence="1">
    <location>
        <begin position="1"/>
        <end position="20"/>
    </location>
</feature>
<dbReference type="Pfam" id="PF13715">
    <property type="entry name" value="CarbopepD_reg_2"/>
    <property type="match status" value="1"/>
</dbReference>
<feature type="chain" id="PRO_5030899702" evidence="1">
    <location>
        <begin position="21"/>
        <end position="135"/>
    </location>
</feature>
<proteinExistence type="predicted"/>
<comment type="caution">
    <text evidence="2">The sequence shown here is derived from an EMBL/GenBank/DDBJ whole genome shotgun (WGS) entry which is preliminary data.</text>
</comment>
<dbReference type="Proteomes" id="UP000559626">
    <property type="component" value="Unassembled WGS sequence"/>
</dbReference>
<evidence type="ECO:0000256" key="1">
    <source>
        <dbReference type="SAM" id="SignalP"/>
    </source>
</evidence>
<protein>
    <submittedName>
        <fullName evidence="2">Carboxypeptidase-like regulatory domain-containing protein</fullName>
    </submittedName>
</protein>
<reference evidence="2 3" key="1">
    <citation type="submission" date="2020-04" db="EMBL/GenBank/DDBJ databases">
        <title>Hymenobacter polaris sp. nov., isolated from Arctic soil.</title>
        <authorList>
            <person name="Dahal R.H."/>
        </authorList>
    </citation>
    <scope>NUCLEOTIDE SEQUENCE [LARGE SCALE GENOMIC DNA]</scope>
    <source>
        <strain evidence="2 3">RP-2-7</strain>
    </source>
</reference>
<accession>A0A7Y0AGL4</accession>
<keyword evidence="2" id="KW-0645">Protease</keyword>
<dbReference type="SUPFAM" id="SSF49464">
    <property type="entry name" value="Carboxypeptidase regulatory domain-like"/>
    <property type="match status" value="1"/>
</dbReference>
<sequence>MKYFLLIGGFLLAGARVAGAQTAPVPAPVAAAPGPPCSALSGYVMGSDRPLAGATVAIPGTRLLAITNSEGYYTLPTANVAKPTLLFSAAGYEPQSITPTTCADEHVEMQLLPGTRIKQRGKRKGFIMKTAPSVQ</sequence>
<gene>
    <name evidence="2" type="ORF">HHL22_16525</name>
</gene>
<dbReference type="GO" id="GO:0004180">
    <property type="term" value="F:carboxypeptidase activity"/>
    <property type="evidence" value="ECO:0007669"/>
    <property type="project" value="UniProtKB-KW"/>
</dbReference>
<dbReference type="Gene3D" id="2.60.40.1120">
    <property type="entry name" value="Carboxypeptidase-like, regulatory domain"/>
    <property type="match status" value="1"/>
</dbReference>
<evidence type="ECO:0000313" key="3">
    <source>
        <dbReference type="Proteomes" id="UP000559626"/>
    </source>
</evidence>
<keyword evidence="1" id="KW-0732">Signal</keyword>